<reference evidence="2" key="1">
    <citation type="journal article" date="2023" name="G3 (Bethesda)">
        <title>Genome assembly and association tests identify interacting loci associated with vigor, precocity, and sex in interspecific pistachio rootstocks.</title>
        <authorList>
            <person name="Palmer W."/>
            <person name="Jacygrad E."/>
            <person name="Sagayaradj S."/>
            <person name="Cavanaugh K."/>
            <person name="Han R."/>
            <person name="Bertier L."/>
            <person name="Beede B."/>
            <person name="Kafkas S."/>
            <person name="Golino D."/>
            <person name="Preece J."/>
            <person name="Michelmore R."/>
        </authorList>
    </citation>
    <scope>NUCLEOTIDE SEQUENCE [LARGE SCALE GENOMIC DNA]</scope>
</reference>
<name>A0ACC1BIK2_9ROSI</name>
<sequence length="1046" mass="116877">MSAKLLHSISDENPDLRKQIGCMNGIFQLFDRQHFLRGRRIHQNQKRLSPGQKDNHGTKSKIASQPPTEKHVKKAMKEKQKVSTESSRTSFSSSSCSSSFSSIDCNKQSQAEPASYGQSNLAPTPVRESPIYQPNDSLQLSWQPVDIRNVVKDSMYREARGVSIKTQTKENAGGQILKYMDSPRPLQQPKPVKSRFSGVNEEFRVLGKLREVPRKSSEQKDGFAVKDAPRFSYDSRESREAFKSTIKLKELPRLSLDSRERSMRGSTAEMKSNYLLGDLQRGNCNSHDVLNQQQEPGSYKGPSSVVAKLMGLEAFPDSMSTDGNQPGHRKTDSYGEGDSFSRISRTADSNKQNRTGGSPRNSTKEPASPRMKDAVSVKKPIASCKVPIEPAPWRQFDGSKGQVPALKSRETQTNAPNSSLSVYGEIEKRLAQLEFKKSGKDLRALKQILEAMHKTKEVLESREGDQAPTFVPRTANNDNIDQSSRLTNSKNQKGINPASATFRGTTSPRSFKSPIVIMKAAKCIEKASYSASSVTLPENLSGLQRLRTGESSDGRTDSVDKQTAKDPTPRTIQQREPSSQQLHLINKNANAKTLRSAQTSKNPQLTAGKSKSRASSEPMNPRLQQKKLVLERQSHSTMSSDFSKTTRQSIESGSPHGKSRLQSSQVQRGDDQMSDISSDARDLSHQCDASSLQSESNISTASHVDIEVTSIDRSQKIHGGFFQQHGQKDPALRYNDDRSMAESTKTGPEQPSPVSVLDATFYRDDPPSPVKKISHPFRDVEAVNSSEQEWNVADLNHLSHCKKPSFSSEDYREVENTQHFIPNLMHIIPNHEKSIIDEIAPIHESTNPDHRYISEILLASGLLRDFEASIMTIQLHTSGHLIHPNLFHVLEQTEASSKLLNNECEGMEVIHSEPTPEKARRKLVFDAVNEILVQKLVLARSSKQWFSASKATKGSRRLQLLRDLCSEVDCLQVKQSNCSLDDEDDSLRQDLMHGSINWTGYKSEISWIVLDVERLIFKDLISEIVRHETTGSQGQPGRHCRQLFSK</sequence>
<evidence type="ECO:0000313" key="2">
    <source>
        <dbReference type="Proteomes" id="UP001164250"/>
    </source>
</evidence>
<dbReference type="EMBL" id="CM047900">
    <property type="protein sequence ID" value="KAJ0098801.1"/>
    <property type="molecule type" value="Genomic_DNA"/>
</dbReference>
<proteinExistence type="predicted"/>
<comment type="caution">
    <text evidence="1">The sequence shown here is derived from an EMBL/GenBank/DDBJ whole genome shotgun (WGS) entry which is preliminary data.</text>
</comment>
<keyword evidence="2" id="KW-1185">Reference proteome</keyword>
<protein>
    <submittedName>
        <fullName evidence="1">Uncharacterized protein</fullName>
    </submittedName>
</protein>
<evidence type="ECO:0000313" key="1">
    <source>
        <dbReference type="EMBL" id="KAJ0098801.1"/>
    </source>
</evidence>
<gene>
    <name evidence="1" type="ORF">Patl1_21693</name>
</gene>
<accession>A0ACC1BIK2</accession>
<organism evidence="1 2">
    <name type="scientific">Pistacia atlantica</name>
    <dbReference type="NCBI Taxonomy" id="434234"/>
    <lineage>
        <taxon>Eukaryota</taxon>
        <taxon>Viridiplantae</taxon>
        <taxon>Streptophyta</taxon>
        <taxon>Embryophyta</taxon>
        <taxon>Tracheophyta</taxon>
        <taxon>Spermatophyta</taxon>
        <taxon>Magnoliopsida</taxon>
        <taxon>eudicotyledons</taxon>
        <taxon>Gunneridae</taxon>
        <taxon>Pentapetalae</taxon>
        <taxon>rosids</taxon>
        <taxon>malvids</taxon>
        <taxon>Sapindales</taxon>
        <taxon>Anacardiaceae</taxon>
        <taxon>Pistacia</taxon>
    </lineage>
</organism>
<dbReference type="Proteomes" id="UP001164250">
    <property type="component" value="Chromosome 4"/>
</dbReference>